<dbReference type="Pfam" id="PF15744">
    <property type="entry name" value="UPF0492"/>
    <property type="match status" value="1"/>
</dbReference>
<sequence>MSPARDALKSTTLRGFKKLSSSLRPSGISTSKPGSTSELSTEWPSTGTVTILPKLTIPGLLQGTLIAAHRALTLVKLTEFMRMAPIKLVIKCGNYAVLVDLHVLSLGGQEDTSWFTTSHIEEVTTLVQDSVDQRVKQYTEFLRSRRQPKQKKELASASAFSVKGEKFNLVANFLKRHSSLRCIVKQDLRVFPERYVVCVSRPEDASAHHRNPSLPATELCEQSRSEYFSSVGETHEPLNSPTKTKKTVLQKIAKQASVQRELCGSTMAEQQIDQRVGAENQRPELQVVESESGSVSLSRSEQKALSEANHKVPCSSALTVAGALIGTTQKQKQHAENDLPDCINLNGTSAGFCQNEISQETSTSKRCKLSDAGEDPHPHGAKRTCLGRPPALMQTYSAQTSKHDLLPLPPLPPLEAKAESQASPVSECKKTTLEVELLTPGKRAQRLSLTSNNTAQTNQNRLAASLRSLSVKPASSGSSIGSRSTLGEEWSENVPRTSRLRRLKRS</sequence>
<dbReference type="OMA" id="KTCLGSC"/>
<evidence type="ECO:0000313" key="3">
    <source>
        <dbReference type="Proteomes" id="UP000472276"/>
    </source>
</evidence>
<evidence type="ECO:0000313" key="2">
    <source>
        <dbReference type="Ensembl" id="ENSOABP00000005627.2"/>
    </source>
</evidence>
<dbReference type="PANTHER" id="PTHR28557:SF1">
    <property type="entry name" value="PROTEIN SLX4IP"/>
    <property type="match status" value="1"/>
</dbReference>
<feature type="region of interest" description="Disordered" evidence="1">
    <location>
        <begin position="467"/>
        <end position="506"/>
    </location>
</feature>
<feature type="compositionally biased region" description="Basic and acidic residues" evidence="1">
    <location>
        <begin position="368"/>
        <end position="378"/>
    </location>
</feature>
<dbReference type="AlphaFoldDB" id="A0A668RMN1"/>
<feature type="region of interest" description="Disordered" evidence="1">
    <location>
        <begin position="364"/>
        <end position="387"/>
    </location>
</feature>
<proteinExistence type="predicted"/>
<accession>A0A668RMN1</accession>
<evidence type="ECO:0000256" key="1">
    <source>
        <dbReference type="SAM" id="MobiDB-lite"/>
    </source>
</evidence>
<keyword evidence="3" id="KW-1185">Reference proteome</keyword>
<protein>
    <recommendedName>
        <fullName evidence="4">SLX4 interacting protein</fullName>
    </recommendedName>
</protein>
<dbReference type="InterPro" id="IPR031479">
    <property type="entry name" value="SLX4IP"/>
</dbReference>
<gene>
    <name evidence="2" type="primary">NRG1</name>
</gene>
<feature type="region of interest" description="Disordered" evidence="1">
    <location>
        <begin position="23"/>
        <end position="43"/>
    </location>
</feature>
<evidence type="ECO:0008006" key="4">
    <source>
        <dbReference type="Google" id="ProtNLM"/>
    </source>
</evidence>
<organism evidence="2 3">
    <name type="scientific">Oreochromis aureus</name>
    <name type="common">Israeli tilapia</name>
    <name type="synonym">Chromis aureus</name>
    <dbReference type="NCBI Taxonomy" id="47969"/>
    <lineage>
        <taxon>Eukaryota</taxon>
        <taxon>Metazoa</taxon>
        <taxon>Chordata</taxon>
        <taxon>Craniata</taxon>
        <taxon>Vertebrata</taxon>
        <taxon>Euteleostomi</taxon>
        <taxon>Actinopterygii</taxon>
        <taxon>Neopterygii</taxon>
        <taxon>Teleostei</taxon>
        <taxon>Neoteleostei</taxon>
        <taxon>Acanthomorphata</taxon>
        <taxon>Ovalentaria</taxon>
        <taxon>Cichlomorphae</taxon>
        <taxon>Cichliformes</taxon>
        <taxon>Cichlidae</taxon>
        <taxon>African cichlids</taxon>
        <taxon>Pseudocrenilabrinae</taxon>
        <taxon>Oreochromini</taxon>
        <taxon>Oreochromis</taxon>
    </lineage>
</organism>
<dbReference type="Proteomes" id="UP000472276">
    <property type="component" value="Unassembled WGS sequence"/>
</dbReference>
<reference evidence="2" key="1">
    <citation type="submission" date="2025-08" db="UniProtKB">
        <authorList>
            <consortium name="Ensembl"/>
        </authorList>
    </citation>
    <scope>IDENTIFICATION</scope>
</reference>
<feature type="compositionally biased region" description="Low complexity" evidence="1">
    <location>
        <begin position="470"/>
        <end position="487"/>
    </location>
</feature>
<dbReference type="PANTHER" id="PTHR28557">
    <property type="entry name" value="PROTEIN SLX4IP"/>
    <property type="match status" value="1"/>
</dbReference>
<dbReference type="Ensembl" id="ENSOABT00000005833.2">
    <property type="protein sequence ID" value="ENSOABP00000005627.2"/>
    <property type="gene ID" value="ENSOABG00000003165.2"/>
</dbReference>
<name>A0A668RMN1_OREAU</name>
<reference evidence="2" key="2">
    <citation type="submission" date="2025-09" db="UniProtKB">
        <authorList>
            <consortium name="Ensembl"/>
        </authorList>
    </citation>
    <scope>IDENTIFICATION</scope>
</reference>